<keyword evidence="7" id="KW-0256">Endoplasmic reticulum</keyword>
<keyword evidence="13" id="KW-1133">Transmembrane helix</keyword>
<feature type="non-terminal residue" evidence="15">
    <location>
        <position position="160"/>
    </location>
</feature>
<keyword evidence="14" id="KW-1185">Reference proteome</keyword>
<evidence type="ECO:0000256" key="4">
    <source>
        <dbReference type="ARBA" id="ARBA00010617"/>
    </source>
</evidence>
<feature type="transmembrane region" description="Helical" evidence="13">
    <location>
        <begin position="6"/>
        <end position="24"/>
    </location>
</feature>
<dbReference type="InterPro" id="IPR001128">
    <property type="entry name" value="Cyt_P450"/>
</dbReference>
<evidence type="ECO:0000256" key="7">
    <source>
        <dbReference type="ARBA" id="ARBA00022824"/>
    </source>
</evidence>
<dbReference type="AlphaFoldDB" id="A0AAJ7CBW3"/>
<dbReference type="RefSeq" id="XP_015606941.1">
    <property type="nucleotide sequence ID" value="XM_015751455.2"/>
</dbReference>
<evidence type="ECO:0000256" key="2">
    <source>
        <dbReference type="ARBA" id="ARBA00004174"/>
    </source>
</evidence>
<name>A0AAJ7CBW3_CEPCN</name>
<sequence length="160" mass="19288">MEYLWYALQCVLVIVGFSLVALIYRQYTYWNKRGIPYMEVIPLFGNMAPIYFRRKTVPDYIMDMYYRYSEAKFFGLMDFNTPIILIRDPQLIREITVKNFEYFPDHNSLVDETMDKLFGKNIFSLRGERWKEMRATLSPSFTTSKMKFMFELISKTSKDF</sequence>
<evidence type="ECO:0000256" key="8">
    <source>
        <dbReference type="ARBA" id="ARBA00022848"/>
    </source>
</evidence>
<dbReference type="GO" id="GO:0020037">
    <property type="term" value="F:heme binding"/>
    <property type="evidence" value="ECO:0007669"/>
    <property type="project" value="InterPro"/>
</dbReference>
<comment type="subcellular location">
    <subcellularLocation>
        <location evidence="3">Endoplasmic reticulum membrane</location>
        <topology evidence="3">Peripheral membrane protein</topology>
    </subcellularLocation>
    <subcellularLocation>
        <location evidence="2">Microsome membrane</location>
        <topology evidence="2">Peripheral membrane protein</topology>
    </subcellularLocation>
</comment>
<keyword evidence="10" id="KW-0408">Iron</keyword>
<evidence type="ECO:0000256" key="13">
    <source>
        <dbReference type="SAM" id="Phobius"/>
    </source>
</evidence>
<dbReference type="GO" id="GO:0005506">
    <property type="term" value="F:iron ion binding"/>
    <property type="evidence" value="ECO:0007669"/>
    <property type="project" value="InterPro"/>
</dbReference>
<keyword evidence="12 13" id="KW-0472">Membrane</keyword>
<evidence type="ECO:0000256" key="11">
    <source>
        <dbReference type="ARBA" id="ARBA00023033"/>
    </source>
</evidence>
<evidence type="ECO:0000256" key="5">
    <source>
        <dbReference type="ARBA" id="ARBA00022617"/>
    </source>
</evidence>
<keyword evidence="11" id="KW-0503">Monooxygenase</keyword>
<dbReference type="GO" id="GO:0005789">
    <property type="term" value="C:endoplasmic reticulum membrane"/>
    <property type="evidence" value="ECO:0007669"/>
    <property type="project" value="UniProtKB-SubCell"/>
</dbReference>
<keyword evidence="5" id="KW-0349">Heme</keyword>
<keyword evidence="8" id="KW-0492">Microsome</keyword>
<keyword evidence="6" id="KW-0479">Metal-binding</keyword>
<dbReference type="Gene3D" id="1.10.630.10">
    <property type="entry name" value="Cytochrome P450"/>
    <property type="match status" value="1"/>
</dbReference>
<gene>
    <name evidence="15" type="primary">LOC107273352</name>
</gene>
<dbReference type="InterPro" id="IPR050476">
    <property type="entry name" value="Insect_CytP450_Detox"/>
</dbReference>
<evidence type="ECO:0000256" key="9">
    <source>
        <dbReference type="ARBA" id="ARBA00023002"/>
    </source>
</evidence>
<evidence type="ECO:0000256" key="1">
    <source>
        <dbReference type="ARBA" id="ARBA00001971"/>
    </source>
</evidence>
<comment type="similarity">
    <text evidence="4">Belongs to the cytochrome P450 family.</text>
</comment>
<dbReference type="KEGG" id="ccin:107273352"/>
<dbReference type="Pfam" id="PF00067">
    <property type="entry name" value="p450"/>
    <property type="match status" value="1"/>
</dbReference>
<evidence type="ECO:0000256" key="3">
    <source>
        <dbReference type="ARBA" id="ARBA00004406"/>
    </source>
</evidence>
<evidence type="ECO:0000256" key="12">
    <source>
        <dbReference type="ARBA" id="ARBA00023136"/>
    </source>
</evidence>
<dbReference type="GeneID" id="107273352"/>
<accession>A0AAJ7CBW3</accession>
<dbReference type="GO" id="GO:0016705">
    <property type="term" value="F:oxidoreductase activity, acting on paired donors, with incorporation or reduction of molecular oxygen"/>
    <property type="evidence" value="ECO:0007669"/>
    <property type="project" value="InterPro"/>
</dbReference>
<keyword evidence="9" id="KW-0560">Oxidoreductase</keyword>
<evidence type="ECO:0000313" key="14">
    <source>
        <dbReference type="Proteomes" id="UP000694920"/>
    </source>
</evidence>
<dbReference type="GO" id="GO:0004497">
    <property type="term" value="F:monooxygenase activity"/>
    <property type="evidence" value="ECO:0007669"/>
    <property type="project" value="UniProtKB-KW"/>
</dbReference>
<reference evidence="15" key="1">
    <citation type="submission" date="2025-08" db="UniProtKB">
        <authorList>
            <consortium name="RefSeq"/>
        </authorList>
    </citation>
    <scope>IDENTIFICATION</scope>
</reference>
<proteinExistence type="inferred from homology"/>
<dbReference type="PANTHER" id="PTHR24292">
    <property type="entry name" value="CYTOCHROME P450"/>
    <property type="match status" value="1"/>
</dbReference>
<evidence type="ECO:0000256" key="10">
    <source>
        <dbReference type="ARBA" id="ARBA00023004"/>
    </source>
</evidence>
<protein>
    <submittedName>
        <fullName evidence="15">Cytochrome P450 9e2-like</fullName>
    </submittedName>
</protein>
<organism evidence="14 15">
    <name type="scientific">Cephus cinctus</name>
    <name type="common">Wheat stem sawfly</name>
    <dbReference type="NCBI Taxonomy" id="211228"/>
    <lineage>
        <taxon>Eukaryota</taxon>
        <taxon>Metazoa</taxon>
        <taxon>Ecdysozoa</taxon>
        <taxon>Arthropoda</taxon>
        <taxon>Hexapoda</taxon>
        <taxon>Insecta</taxon>
        <taxon>Pterygota</taxon>
        <taxon>Neoptera</taxon>
        <taxon>Endopterygota</taxon>
        <taxon>Hymenoptera</taxon>
        <taxon>Cephoidea</taxon>
        <taxon>Cephidae</taxon>
        <taxon>Cephus</taxon>
    </lineage>
</organism>
<dbReference type="InterPro" id="IPR036396">
    <property type="entry name" value="Cyt_P450_sf"/>
</dbReference>
<evidence type="ECO:0000313" key="15">
    <source>
        <dbReference type="RefSeq" id="XP_015606941.1"/>
    </source>
</evidence>
<evidence type="ECO:0000256" key="6">
    <source>
        <dbReference type="ARBA" id="ARBA00022723"/>
    </source>
</evidence>
<comment type="cofactor">
    <cofactor evidence="1">
        <name>heme</name>
        <dbReference type="ChEBI" id="CHEBI:30413"/>
    </cofactor>
</comment>
<dbReference type="SUPFAM" id="SSF48264">
    <property type="entry name" value="Cytochrome P450"/>
    <property type="match status" value="1"/>
</dbReference>
<dbReference type="PANTHER" id="PTHR24292:SF54">
    <property type="entry name" value="CYP9F3-RELATED"/>
    <property type="match status" value="1"/>
</dbReference>
<keyword evidence="13" id="KW-0812">Transmembrane</keyword>
<dbReference type="Proteomes" id="UP000694920">
    <property type="component" value="Unplaced"/>
</dbReference>